<comment type="caution">
    <text evidence="1">The sequence shown here is derived from an EMBL/GenBank/DDBJ whole genome shotgun (WGS) entry which is preliminary data.</text>
</comment>
<dbReference type="AlphaFoldDB" id="A0A5N7MFC1"/>
<proteinExistence type="predicted"/>
<organism evidence="1 2">
    <name type="scientific">Microvirga tunisiensis</name>
    <dbReference type="NCBI Taxonomy" id="2108360"/>
    <lineage>
        <taxon>Bacteria</taxon>
        <taxon>Pseudomonadati</taxon>
        <taxon>Pseudomonadota</taxon>
        <taxon>Alphaproteobacteria</taxon>
        <taxon>Hyphomicrobiales</taxon>
        <taxon>Methylobacteriaceae</taxon>
        <taxon>Microvirga</taxon>
    </lineage>
</organism>
<accession>A0A5N7MFC1</accession>
<evidence type="ECO:0000313" key="2">
    <source>
        <dbReference type="Proteomes" id="UP000403266"/>
    </source>
</evidence>
<dbReference type="RefSeq" id="WP_152711465.1">
    <property type="nucleotide sequence ID" value="NZ_VOSJ01000025.1"/>
</dbReference>
<keyword evidence="2" id="KW-1185">Reference proteome</keyword>
<dbReference type="EMBL" id="VOSK01000029">
    <property type="protein sequence ID" value="MPR25702.1"/>
    <property type="molecule type" value="Genomic_DNA"/>
</dbReference>
<evidence type="ECO:0000313" key="1">
    <source>
        <dbReference type="EMBL" id="MPR25702.1"/>
    </source>
</evidence>
<protein>
    <submittedName>
        <fullName evidence="1">Uncharacterized protein</fullName>
    </submittedName>
</protein>
<gene>
    <name evidence="1" type="ORF">FS320_10780</name>
</gene>
<dbReference type="Proteomes" id="UP000403266">
    <property type="component" value="Unassembled WGS sequence"/>
</dbReference>
<dbReference type="OrthoDB" id="8019929at2"/>
<sequence>MPDLHVLTSNQQPMDQDNNIVLTEVVRPGRGMEYTVTVSIDGTAIAVSGPFLTLDDAVDQANDQAKHYALDPIYFRREQA</sequence>
<name>A0A5N7MFC1_9HYPH</name>
<reference evidence="1 2" key="1">
    <citation type="journal article" date="2019" name="Syst. Appl. Microbiol.">
        <title>Microvirga tunisiensis sp. nov., a root nodule symbiotic bacterium isolated from Lupinus micranthus and L. luteus grown in Northern Tunisia.</title>
        <authorList>
            <person name="Msaddak A."/>
            <person name="Rejili M."/>
            <person name="Duran D."/>
            <person name="Mars M."/>
            <person name="Palacios J.M."/>
            <person name="Ruiz-Argueso T."/>
            <person name="Rey L."/>
            <person name="Imperial J."/>
        </authorList>
    </citation>
    <scope>NUCLEOTIDE SEQUENCE [LARGE SCALE GENOMIC DNA]</scope>
    <source>
        <strain evidence="1 2">Lmie10</strain>
    </source>
</reference>